<feature type="compositionally biased region" description="Polar residues" evidence="1">
    <location>
        <begin position="98"/>
        <end position="117"/>
    </location>
</feature>
<dbReference type="KEGG" id="pvx:PVX_006080"/>
<dbReference type="VEuPathDB" id="PlasmoDB:PVX_006080"/>
<feature type="compositionally biased region" description="Basic and acidic residues" evidence="1">
    <location>
        <begin position="289"/>
        <end position="300"/>
    </location>
</feature>
<feature type="region of interest" description="Disordered" evidence="1">
    <location>
        <begin position="260"/>
        <end position="322"/>
    </location>
</feature>
<evidence type="ECO:0000313" key="3">
    <source>
        <dbReference type="Proteomes" id="UP000008333"/>
    </source>
</evidence>
<reference evidence="2 3" key="1">
    <citation type="journal article" date="2008" name="Nature">
        <title>Comparative genomics of the neglected human malaria parasite Plasmodium vivax.</title>
        <authorList>
            <person name="Carlton J.M."/>
            <person name="Adams J.H."/>
            <person name="Silva J.C."/>
            <person name="Bidwell S.L."/>
            <person name="Lorenzi H."/>
            <person name="Caler E."/>
            <person name="Crabtree J."/>
            <person name="Angiuoli S.V."/>
            <person name="Merino E.F."/>
            <person name="Amedeo P."/>
            <person name="Cheng Q."/>
            <person name="Coulson R.M."/>
            <person name="Crabb B.S."/>
            <person name="Del Portillo H.A."/>
            <person name="Essien K."/>
            <person name="Feldblyum T.V."/>
            <person name="Fernandez-Becerra C."/>
            <person name="Gilson P.R."/>
            <person name="Gueye A.H."/>
            <person name="Guo X."/>
            <person name="Kang'a S."/>
            <person name="Kooij T.W."/>
            <person name="Korsinczky M."/>
            <person name="Meyer E.V."/>
            <person name="Nene V."/>
            <person name="Paulsen I."/>
            <person name="White O."/>
            <person name="Ralph S.A."/>
            <person name="Ren Q."/>
            <person name="Sargeant T.J."/>
            <person name="Salzberg S.L."/>
            <person name="Stoeckert C.J."/>
            <person name="Sullivan S.A."/>
            <person name="Yamamoto M.M."/>
            <person name="Hoffman S.L."/>
            <person name="Wortman J.R."/>
            <person name="Gardner M.J."/>
            <person name="Galinski M.R."/>
            <person name="Barnwell J.W."/>
            <person name="Fraser-Liggett C.M."/>
        </authorList>
    </citation>
    <scope>NUCLEOTIDE SEQUENCE [LARGE SCALE GENOMIC DNA]</scope>
    <source>
        <strain evidence="2 3">Salvador I</strain>
    </source>
</reference>
<dbReference type="PhylomeDB" id="A5KD47"/>
<dbReference type="InParanoid" id="A5KD47"/>
<accession>A5KD47</accession>
<feature type="region of interest" description="Disordered" evidence="1">
    <location>
        <begin position="98"/>
        <end position="182"/>
    </location>
</feature>
<evidence type="ECO:0000313" key="2">
    <source>
        <dbReference type="EMBL" id="EDL42722.1"/>
    </source>
</evidence>
<organism evidence="2 3">
    <name type="scientific">Plasmodium vivax (strain Salvador I)</name>
    <dbReference type="NCBI Taxonomy" id="126793"/>
    <lineage>
        <taxon>Eukaryota</taxon>
        <taxon>Sar</taxon>
        <taxon>Alveolata</taxon>
        <taxon>Apicomplexa</taxon>
        <taxon>Aconoidasida</taxon>
        <taxon>Haemosporida</taxon>
        <taxon>Plasmodiidae</taxon>
        <taxon>Plasmodium</taxon>
        <taxon>Plasmodium (Plasmodium)</taxon>
    </lineage>
</organism>
<feature type="region of interest" description="Disordered" evidence="1">
    <location>
        <begin position="197"/>
        <end position="225"/>
    </location>
</feature>
<sequence length="577" mass="63860">MTNWLTGRFIGPINFYNRYGDAQCINDYASYKKEIEQAIDNFEKNNSGNYYRAWEKLNKYITEKNNSLKECYTKRYIKVPLIEDDNIKKFMKRCSTNGRCNNPSRQAQRTASSNPKTKGSCKGPNDCKEPAAPTEAKPQTKPTAAVLASKATTSSRQNSDDQGKNHAAVPGSRTGSLNLQSQTGIGHSVSSVVADNTAPEQRDNTHSGVSGQTETQTQSASASALKKENILDPHPRNASSQSISDGGSLSISTTPLIVLETNNHQGGPHGNKDLSGESLGEHATGVESVEGKSTSDKDCAKTSCPENLTGGTPGRGENVDGHSQQIVANSVVTDRISVFSGDSVSVDLKTANYDKVLPVHLPAGDRDANPLTPGCENSHGVNCQSKVSGVKPTEENPESYDAVENPRSGVSTDEITCVVGIINNTSSWKLYIDKKNSNIVDDSLHSSYECDLTFTVNDSYSRATSMVRNNDYKYLCYCKKFYKIYRMYHLMDHRLLKNIRRIQKQKEKNQNKGNNQNHANMINWERNNNYIYVHKKILEDLHPLPMAYVYHTSQIMQKVNIPKKLPLINNTNCIHSC</sequence>
<dbReference type="EMBL" id="AAKM01000127">
    <property type="protein sequence ID" value="EDL42722.1"/>
    <property type="molecule type" value="Genomic_DNA"/>
</dbReference>
<feature type="compositionally biased region" description="Polar residues" evidence="1">
    <location>
        <begin position="173"/>
        <end position="182"/>
    </location>
</feature>
<dbReference type="GeneID" id="5471751"/>
<protein>
    <submittedName>
        <fullName evidence="2">Variable surface protein Vir18-related</fullName>
    </submittedName>
</protein>
<comment type="caution">
    <text evidence="2">The sequence shown here is derived from an EMBL/GenBank/DDBJ whole genome shotgun (WGS) entry which is preliminary data.</text>
</comment>
<dbReference type="RefSeq" id="XP_001612515.1">
    <property type="nucleotide sequence ID" value="XM_001612465.1"/>
</dbReference>
<feature type="region of interest" description="Disordered" evidence="1">
    <location>
        <begin position="368"/>
        <end position="407"/>
    </location>
</feature>
<name>A5KD47_PLAVS</name>
<proteinExistence type="predicted"/>
<evidence type="ECO:0000256" key="1">
    <source>
        <dbReference type="SAM" id="MobiDB-lite"/>
    </source>
</evidence>
<gene>
    <name evidence="2" type="ORF">PVX_006080</name>
</gene>
<dbReference type="AlphaFoldDB" id="A5KD47"/>
<dbReference type="Proteomes" id="UP000008333">
    <property type="component" value="Unassembled WGS sequence"/>
</dbReference>
<keyword evidence="3" id="KW-1185">Reference proteome</keyword>
<feature type="compositionally biased region" description="Polar residues" evidence="1">
    <location>
        <begin position="206"/>
        <end position="222"/>
    </location>
</feature>